<protein>
    <recommendedName>
        <fullName evidence="3">Core-binding (CB) domain-containing protein</fullName>
    </recommendedName>
</protein>
<dbReference type="Pfam" id="PF02899">
    <property type="entry name" value="Phage_int_SAM_1"/>
    <property type="match status" value="1"/>
</dbReference>
<gene>
    <name evidence="4" type="ORF">UW35_C0030G0006</name>
</gene>
<dbReference type="InterPro" id="IPR044068">
    <property type="entry name" value="CB"/>
</dbReference>
<dbReference type="GO" id="GO:0015074">
    <property type="term" value="P:DNA integration"/>
    <property type="evidence" value="ECO:0007669"/>
    <property type="project" value="InterPro"/>
</dbReference>
<evidence type="ECO:0000313" key="4">
    <source>
        <dbReference type="EMBL" id="KKT45828.1"/>
    </source>
</evidence>
<dbReference type="GO" id="GO:0003677">
    <property type="term" value="F:DNA binding"/>
    <property type="evidence" value="ECO:0007669"/>
    <property type="project" value="UniProtKB-UniRule"/>
</dbReference>
<evidence type="ECO:0000313" key="5">
    <source>
        <dbReference type="Proteomes" id="UP000033861"/>
    </source>
</evidence>
<name>A0A0G1HH17_9BACT</name>
<accession>A0A0G1HH17</accession>
<evidence type="ECO:0000256" key="1">
    <source>
        <dbReference type="ARBA" id="ARBA00023125"/>
    </source>
</evidence>
<evidence type="ECO:0000259" key="3">
    <source>
        <dbReference type="PROSITE" id="PS51900"/>
    </source>
</evidence>
<dbReference type="PROSITE" id="PS51900">
    <property type="entry name" value="CB"/>
    <property type="match status" value="2"/>
</dbReference>
<dbReference type="SUPFAM" id="SSF47823">
    <property type="entry name" value="lambda integrase-like, N-terminal domain"/>
    <property type="match status" value="1"/>
</dbReference>
<keyword evidence="1 2" id="KW-0238">DNA-binding</keyword>
<feature type="domain" description="Core-binding (CB)" evidence="3">
    <location>
        <begin position="135"/>
        <end position="224"/>
    </location>
</feature>
<dbReference type="InterPro" id="IPR010998">
    <property type="entry name" value="Integrase_recombinase_N"/>
</dbReference>
<dbReference type="STRING" id="1618404.UW35_C0030G0006"/>
<comment type="caution">
    <text evidence="4">The sequence shown here is derived from an EMBL/GenBank/DDBJ whole genome shotgun (WGS) entry which is preliminary data.</text>
</comment>
<proteinExistence type="predicted"/>
<reference evidence="4 5" key="1">
    <citation type="journal article" date="2015" name="Nature">
        <title>rRNA introns, odd ribosomes, and small enigmatic genomes across a large radiation of phyla.</title>
        <authorList>
            <person name="Brown C.T."/>
            <person name="Hug L.A."/>
            <person name="Thomas B.C."/>
            <person name="Sharon I."/>
            <person name="Castelle C.J."/>
            <person name="Singh A."/>
            <person name="Wilkins M.J."/>
            <person name="Williams K.H."/>
            <person name="Banfield J.F."/>
        </authorList>
    </citation>
    <scope>NUCLEOTIDE SEQUENCE [LARGE SCALE GENOMIC DNA]</scope>
</reference>
<dbReference type="InterPro" id="IPR004107">
    <property type="entry name" value="Integrase_SAM-like_N"/>
</dbReference>
<dbReference type="Proteomes" id="UP000033861">
    <property type="component" value="Unassembled WGS sequence"/>
</dbReference>
<dbReference type="Gene3D" id="1.10.150.130">
    <property type="match status" value="2"/>
</dbReference>
<dbReference type="PATRIC" id="fig|1618404.3.peg.713"/>
<sequence length="1330" mass="140410">MSLPTPQELLKHFASFLIEAGLSAVSVKNYLSDIRHFLNFINNIPSNTTPPTVEEVFQNLTKYVNLYTEYQRALFTPINSTNRRLASIRRFSTFLSSKFRTPEGVPGHNISPTPSAKLSGLPILTSPKPESTGKDAIARILSQFRTYLESEKRSHSTVKNYLSDLNHYLHWSANDTPFTPHTLELVVSENQLSAYITYQKLNHTSTSLIARRQSSVKKFAKFCADEKYISRNPFERETIITPLAPFSWLERLTKRKKITVTDRENEKPSRLKTLYRKYNELPFTPYLHLALLVLATTAMATFAYDQIINAVFPAQATTALVRPARQLSFQGRLTDSGGTPITTATSVVFRLYDQLAPPGTLLYSTLATCSVDPDQDGIFNTLIGDGVCGAEIPASVFSDNRDVFIEVQVGAETLTPRQQIATVGYALNSETIQGYPASPSATENTIPVMNNDGDILLGSASPDIISSSGTFNLEGQTLTLTTTTGSGGNIIIQPDTAGAGNVQILTSSATGDQLRIQNANLTSGNLISGYVGNDSDSPGLLALSSGSTEAVKFSVRADGQTKITTDATLADGALIVNQQGAGDIFTASQSGTNKFVVKNSGFVGIGTTSPQALLETSTVANSRFVRLGGGTVNIRFSDQGLKTLLTLENLITSGQTTDSGISTVYNLAQTGDATARKAGGIDVAMEQEWTSTASTNDSYMRFFTTLNGTSGEKVRITSAGNVGIGLTDPLAPLDVAGDIYTSGGISTFRTAVTDGTIEATQFCTDDTLNYWQRSSGSLAPINITDSVNIGSTATASAYVHLAGTSGENSFINTGNFGVGTTSPTAKLDVNGTASTSGTLSFRGTTDPKIDILNGEQLGLRFSPGGDAGLVEKIVFEKDGDITMTNGQGIQWTDFNAKITGNTSGIRINAVANTDSSTTNGFRVTSTSTGGAVNYASSIYATKSVADAFSYNNLYLVTNITADSGTQNLVRGMLNTIRLTGTSTITTAYALHGRVDNEDTGTIGSAMAAFLDANINSGGGTIDNNYGLYIGNQNVGSSSNFAIYTNAGSVLLNAGGDANTDFIVRGDTDNALIYADASTDKVGIGLTNPSTKLHVSGDIRVTGAYYDSSNDPGGSGQVLSSTVTGTDWIDAAAASTPAAELWQRNAGALSPTELWNDVLTGSTATASALVRLPGTINENAFFNLGTGKVGIGTTTPQSPLSTYINSTAVSNTGVLIEQDGTGDAAITFLLTGTQNWSAGIDNSLADSFVISPSINLANSPSIIIKTTGEIGIGVTDPLAPLDVAGDIYTSGGISTFRTAVTDGTIEATQFCTDDQLLATQWWSACPGKPHR</sequence>
<dbReference type="EMBL" id="LCHZ01000030">
    <property type="protein sequence ID" value="KKT45828.1"/>
    <property type="molecule type" value="Genomic_DNA"/>
</dbReference>
<feature type="domain" description="Core-binding (CB)" evidence="3">
    <location>
        <begin position="4"/>
        <end position="96"/>
    </location>
</feature>
<organism evidence="4 5">
    <name type="scientific">Candidatus Collierbacteria bacterium GW2011_GWF2_44_15</name>
    <dbReference type="NCBI Taxonomy" id="1618404"/>
    <lineage>
        <taxon>Bacteria</taxon>
        <taxon>Candidatus Collieribacteriota</taxon>
    </lineage>
</organism>
<evidence type="ECO:0000256" key="2">
    <source>
        <dbReference type="PROSITE-ProRule" id="PRU01248"/>
    </source>
</evidence>